<dbReference type="NCBIfam" id="TIGR01764">
    <property type="entry name" value="excise"/>
    <property type="match status" value="1"/>
</dbReference>
<evidence type="ECO:0000313" key="3">
    <source>
        <dbReference type="Proteomes" id="UP000580910"/>
    </source>
</evidence>
<sequence length="73" mass="8439">MKREIELDRPRVLYRVEEAAELLSLSRDRVYQLIRSNQLRSVQVGKCRRVPARSLDEYVARLLRGSAGRDGAP</sequence>
<dbReference type="InterPro" id="IPR041657">
    <property type="entry name" value="HTH_17"/>
</dbReference>
<dbReference type="EMBL" id="JACGXA010000001">
    <property type="protein sequence ID" value="MBA8803022.1"/>
    <property type="molecule type" value="Genomic_DNA"/>
</dbReference>
<comment type="caution">
    <text evidence="2">The sequence shown here is derived from an EMBL/GenBank/DDBJ whole genome shotgun (WGS) entry which is preliminary data.</text>
</comment>
<protein>
    <submittedName>
        <fullName evidence="2">Excisionase family DNA binding protein</fullName>
    </submittedName>
</protein>
<evidence type="ECO:0000259" key="1">
    <source>
        <dbReference type="Pfam" id="PF12728"/>
    </source>
</evidence>
<dbReference type="Proteomes" id="UP000580910">
    <property type="component" value="Unassembled WGS sequence"/>
</dbReference>
<organism evidence="2 3">
    <name type="scientific">Nocardioides ginsengisegetis</name>
    <dbReference type="NCBI Taxonomy" id="661491"/>
    <lineage>
        <taxon>Bacteria</taxon>
        <taxon>Bacillati</taxon>
        <taxon>Actinomycetota</taxon>
        <taxon>Actinomycetes</taxon>
        <taxon>Propionibacteriales</taxon>
        <taxon>Nocardioidaceae</taxon>
        <taxon>Nocardioides</taxon>
    </lineage>
</organism>
<feature type="domain" description="Helix-turn-helix" evidence="1">
    <location>
        <begin position="13"/>
        <end position="61"/>
    </location>
</feature>
<accession>A0A7W3P934</accession>
<name>A0A7W3P934_9ACTN</name>
<reference evidence="2 3" key="1">
    <citation type="submission" date="2020-07" db="EMBL/GenBank/DDBJ databases">
        <title>Sequencing the genomes of 1000 actinobacteria strains.</title>
        <authorList>
            <person name="Klenk H.-P."/>
        </authorList>
    </citation>
    <scope>NUCLEOTIDE SEQUENCE [LARGE SCALE GENOMIC DNA]</scope>
    <source>
        <strain evidence="2 3">DSM 21349</strain>
    </source>
</reference>
<dbReference type="AlphaFoldDB" id="A0A7W3P934"/>
<keyword evidence="3" id="KW-1185">Reference proteome</keyword>
<dbReference type="InterPro" id="IPR010093">
    <property type="entry name" value="SinI_DNA-bd"/>
</dbReference>
<gene>
    <name evidence="2" type="ORF">FB382_001313</name>
</gene>
<dbReference type="RefSeq" id="WP_182537792.1">
    <property type="nucleotide sequence ID" value="NZ_JACGXA010000001.1"/>
</dbReference>
<proteinExistence type="predicted"/>
<evidence type="ECO:0000313" key="2">
    <source>
        <dbReference type="EMBL" id="MBA8803022.1"/>
    </source>
</evidence>
<dbReference type="GO" id="GO:0003677">
    <property type="term" value="F:DNA binding"/>
    <property type="evidence" value="ECO:0007669"/>
    <property type="project" value="InterPro"/>
</dbReference>
<dbReference type="Pfam" id="PF12728">
    <property type="entry name" value="HTH_17"/>
    <property type="match status" value="1"/>
</dbReference>